<protein>
    <submittedName>
        <fullName evidence="2">Uncharacterized protein</fullName>
    </submittedName>
</protein>
<keyword evidence="1" id="KW-1133">Transmembrane helix</keyword>
<evidence type="ECO:0000313" key="3">
    <source>
        <dbReference type="Proteomes" id="UP000315673"/>
    </source>
</evidence>
<dbReference type="RefSeq" id="WP_146571854.1">
    <property type="nucleotide sequence ID" value="NZ_CP042306.1"/>
</dbReference>
<keyword evidence="1" id="KW-0812">Transmembrane</keyword>
<feature type="transmembrane region" description="Helical" evidence="1">
    <location>
        <begin position="135"/>
        <end position="153"/>
    </location>
</feature>
<sequence>MPYRRAWLFIVALIAATVFAFWRSYFGIFARAPAGFHIHGLTASLWMLLLLAQSWTVDRRQFVAHRILGRATFVAIPLFGAGAMGVIHSMAASTVDGDPFYALWGARLGLLDLLAFGAVLYAAGMALRHRRNVRLHAAYMLSTALPLVSPVLGRVINQTVPGLVIHGPQDFPVFGLGAQLANLIAGGIALWLWRWNRSAGRPWAVAFGVVVAQIVSFETLATGDVWHGAFEAIGSLPLTVPLALGFGAGVVTVLIGWNAQAGRRAAQPATA</sequence>
<feature type="transmembrane region" description="Helical" evidence="1">
    <location>
        <begin position="67"/>
        <end position="88"/>
    </location>
</feature>
<feature type="transmembrane region" description="Helical" evidence="1">
    <location>
        <begin position="100"/>
        <end position="123"/>
    </location>
</feature>
<keyword evidence="1" id="KW-0472">Membrane</keyword>
<evidence type="ECO:0000256" key="1">
    <source>
        <dbReference type="SAM" id="Phobius"/>
    </source>
</evidence>
<evidence type="ECO:0000313" key="2">
    <source>
        <dbReference type="EMBL" id="QDZ07902.1"/>
    </source>
</evidence>
<name>A0A5B8LK27_9SPHN</name>
<dbReference type="Proteomes" id="UP000315673">
    <property type="component" value="Chromosome"/>
</dbReference>
<feature type="transmembrane region" description="Helical" evidence="1">
    <location>
        <begin position="36"/>
        <end position="55"/>
    </location>
</feature>
<dbReference type="KEGG" id="spai:FPZ24_10730"/>
<reference evidence="2 3" key="1">
    <citation type="submission" date="2019-07" db="EMBL/GenBank/DDBJ databases">
        <title>Full genome sequence of Sphingomonas sp. 4R-6-7(HKS19).</title>
        <authorList>
            <person name="Im W.-T."/>
        </authorList>
    </citation>
    <scope>NUCLEOTIDE SEQUENCE [LARGE SCALE GENOMIC DNA]</scope>
    <source>
        <strain evidence="2 3">HKS19</strain>
    </source>
</reference>
<feature type="transmembrane region" description="Helical" evidence="1">
    <location>
        <begin position="205"/>
        <end position="226"/>
    </location>
</feature>
<accession>A0A5B8LK27</accession>
<dbReference type="EMBL" id="CP042306">
    <property type="protein sequence ID" value="QDZ07902.1"/>
    <property type="molecule type" value="Genomic_DNA"/>
</dbReference>
<organism evidence="2 3">
    <name type="scientific">Sphingomonas panacisoli</name>
    <dbReference type="NCBI Taxonomy" id="1813879"/>
    <lineage>
        <taxon>Bacteria</taxon>
        <taxon>Pseudomonadati</taxon>
        <taxon>Pseudomonadota</taxon>
        <taxon>Alphaproteobacteria</taxon>
        <taxon>Sphingomonadales</taxon>
        <taxon>Sphingomonadaceae</taxon>
        <taxon>Sphingomonas</taxon>
    </lineage>
</organism>
<proteinExistence type="predicted"/>
<feature type="transmembrane region" description="Helical" evidence="1">
    <location>
        <begin position="238"/>
        <end position="257"/>
    </location>
</feature>
<dbReference type="OrthoDB" id="648493at2"/>
<keyword evidence="3" id="KW-1185">Reference proteome</keyword>
<gene>
    <name evidence="2" type="ORF">FPZ24_10730</name>
</gene>
<feature type="transmembrane region" description="Helical" evidence="1">
    <location>
        <begin position="173"/>
        <end position="193"/>
    </location>
</feature>
<dbReference type="AlphaFoldDB" id="A0A5B8LK27"/>